<dbReference type="PANTHER" id="PTHR48079:SF6">
    <property type="entry name" value="NAD(P)-BINDING DOMAIN-CONTAINING PROTEIN-RELATED"/>
    <property type="match status" value="1"/>
</dbReference>
<gene>
    <name evidence="2" type="ORF">GBK04_19835</name>
</gene>
<keyword evidence="3" id="KW-1185">Reference proteome</keyword>
<evidence type="ECO:0000313" key="2">
    <source>
        <dbReference type="EMBL" id="MPR35538.1"/>
    </source>
</evidence>
<dbReference type="EMBL" id="WHLY01000002">
    <property type="protein sequence ID" value="MPR35538.1"/>
    <property type="molecule type" value="Genomic_DNA"/>
</dbReference>
<reference evidence="2 3" key="1">
    <citation type="submission" date="2019-10" db="EMBL/GenBank/DDBJ databases">
        <title>Draft Genome Sequence of Cytophagaceae sp. SJW1-29.</title>
        <authorList>
            <person name="Choi A."/>
        </authorList>
    </citation>
    <scope>NUCLEOTIDE SEQUENCE [LARGE SCALE GENOMIC DNA]</scope>
    <source>
        <strain evidence="2 3">SJW1-29</strain>
    </source>
</reference>
<comment type="caution">
    <text evidence="2">The sequence shown here is derived from an EMBL/GenBank/DDBJ whole genome shotgun (WGS) entry which is preliminary data.</text>
</comment>
<protein>
    <submittedName>
        <fullName evidence="2">NAD-dependent epimerase/dehydratase family protein</fullName>
    </submittedName>
</protein>
<evidence type="ECO:0000259" key="1">
    <source>
        <dbReference type="Pfam" id="PF01370"/>
    </source>
</evidence>
<proteinExistence type="predicted"/>
<dbReference type="InterPro" id="IPR001509">
    <property type="entry name" value="Epimerase_deHydtase"/>
</dbReference>
<dbReference type="GO" id="GO:0005737">
    <property type="term" value="C:cytoplasm"/>
    <property type="evidence" value="ECO:0007669"/>
    <property type="project" value="TreeGrafter"/>
</dbReference>
<dbReference type="Pfam" id="PF01370">
    <property type="entry name" value="Epimerase"/>
    <property type="match status" value="1"/>
</dbReference>
<accession>A0A7C9BEF7</accession>
<feature type="domain" description="NAD-dependent epimerase/dehydratase" evidence="1">
    <location>
        <begin position="3"/>
        <end position="224"/>
    </location>
</feature>
<dbReference type="InterPro" id="IPR036291">
    <property type="entry name" value="NAD(P)-bd_dom_sf"/>
</dbReference>
<dbReference type="GO" id="GO:0004029">
    <property type="term" value="F:aldehyde dehydrogenase (NAD+) activity"/>
    <property type="evidence" value="ECO:0007669"/>
    <property type="project" value="TreeGrafter"/>
</dbReference>
<dbReference type="RefSeq" id="WP_152762683.1">
    <property type="nucleotide sequence ID" value="NZ_WHLY01000002.1"/>
</dbReference>
<evidence type="ECO:0000313" key="3">
    <source>
        <dbReference type="Proteomes" id="UP000479293"/>
    </source>
</evidence>
<dbReference type="AlphaFoldDB" id="A0A7C9BEF7"/>
<name>A0A7C9BEF7_9BACT</name>
<dbReference type="PANTHER" id="PTHR48079">
    <property type="entry name" value="PROTEIN YEEZ"/>
    <property type="match status" value="1"/>
</dbReference>
<organism evidence="2 3">
    <name type="scientific">Salmonirosea aquatica</name>
    <dbReference type="NCBI Taxonomy" id="2654236"/>
    <lineage>
        <taxon>Bacteria</taxon>
        <taxon>Pseudomonadati</taxon>
        <taxon>Bacteroidota</taxon>
        <taxon>Cytophagia</taxon>
        <taxon>Cytophagales</taxon>
        <taxon>Spirosomataceae</taxon>
        <taxon>Salmonirosea</taxon>
    </lineage>
</organism>
<dbReference type="Gene3D" id="3.40.50.720">
    <property type="entry name" value="NAD(P)-binding Rossmann-like Domain"/>
    <property type="match status" value="1"/>
</dbReference>
<dbReference type="Proteomes" id="UP000479293">
    <property type="component" value="Unassembled WGS sequence"/>
</dbReference>
<dbReference type="SUPFAM" id="SSF51735">
    <property type="entry name" value="NAD(P)-binding Rossmann-fold domains"/>
    <property type="match status" value="1"/>
</dbReference>
<sequence>MRILITGATGLVGSATARRFLADGHSVSVLHRPDSDRSLLQDVEERIAWIEGDILDILSLEKALENVEYVIHAAAVVSFIPRDEAAMVKVNVEGTANVVNVCLKRGIRKLCHVSSVAALGRPHPRTIEPNKPVRIDETQRWEDSPNNSAYAKTKYLAELEVWRGISEGLPAVIVNPSLILGEGDWQKSSTQLFKYVYDGKPFYTEGTVNYVDVRDIAEAIYQLVISDIQGERFILSAGSASYQALFAAIAKGFDKRPPHLKVGTALAGVIWRIEAVRSWLTGSRPLITKDTARSATHRFEFENTKIKQAIAFDFQPLCATVQRVCESFFPTN</sequence>
<dbReference type="InterPro" id="IPR051783">
    <property type="entry name" value="NAD(P)-dependent_oxidoreduct"/>
</dbReference>